<protein>
    <submittedName>
        <fullName evidence="2">Uncharacterized protein</fullName>
    </submittedName>
</protein>
<dbReference type="EMBL" id="BAABRU010000056">
    <property type="protein sequence ID" value="GAA5531513.1"/>
    <property type="molecule type" value="Genomic_DNA"/>
</dbReference>
<gene>
    <name evidence="2" type="ORF">Hgul01_05338</name>
</gene>
<evidence type="ECO:0000256" key="1">
    <source>
        <dbReference type="SAM" id="SignalP"/>
    </source>
</evidence>
<feature type="chain" id="PRO_5046218600" evidence="1">
    <location>
        <begin position="20"/>
        <end position="44"/>
    </location>
</feature>
<evidence type="ECO:0000313" key="2">
    <source>
        <dbReference type="EMBL" id="GAA5531513.1"/>
    </source>
</evidence>
<dbReference type="PROSITE" id="PS51257">
    <property type="entry name" value="PROKAR_LIPOPROTEIN"/>
    <property type="match status" value="1"/>
</dbReference>
<name>A0ABP9X827_9CHLR</name>
<sequence length="44" mass="4616">MIVNRLLMGALFACLLVGCGRTSLSTQTGNQAQTFSTVPPHIPA</sequence>
<keyword evidence="3" id="KW-1185">Reference proteome</keyword>
<proteinExistence type="predicted"/>
<accession>A0ABP9X827</accession>
<dbReference type="Proteomes" id="UP001428290">
    <property type="component" value="Unassembled WGS sequence"/>
</dbReference>
<feature type="signal peptide" evidence="1">
    <location>
        <begin position="1"/>
        <end position="19"/>
    </location>
</feature>
<keyword evidence="1" id="KW-0732">Signal</keyword>
<reference evidence="2 3" key="1">
    <citation type="submission" date="2024-02" db="EMBL/GenBank/DDBJ databases">
        <title>Herpetosiphon gulosus NBRC 112829.</title>
        <authorList>
            <person name="Ichikawa N."/>
            <person name="Katano-Makiyama Y."/>
            <person name="Hidaka K."/>
        </authorList>
    </citation>
    <scope>NUCLEOTIDE SEQUENCE [LARGE SCALE GENOMIC DNA]</scope>
    <source>
        <strain evidence="2 3">NBRC 112829</strain>
    </source>
</reference>
<comment type="caution">
    <text evidence="2">The sequence shown here is derived from an EMBL/GenBank/DDBJ whole genome shotgun (WGS) entry which is preliminary data.</text>
</comment>
<evidence type="ECO:0000313" key="3">
    <source>
        <dbReference type="Proteomes" id="UP001428290"/>
    </source>
</evidence>
<organism evidence="2 3">
    <name type="scientific">Herpetosiphon gulosus</name>
    <dbReference type="NCBI Taxonomy" id="1973496"/>
    <lineage>
        <taxon>Bacteria</taxon>
        <taxon>Bacillati</taxon>
        <taxon>Chloroflexota</taxon>
        <taxon>Chloroflexia</taxon>
        <taxon>Herpetosiphonales</taxon>
        <taxon>Herpetosiphonaceae</taxon>
        <taxon>Herpetosiphon</taxon>
    </lineage>
</organism>